<comment type="caution">
    <text evidence="1">The sequence shown here is derived from an EMBL/GenBank/DDBJ whole genome shotgun (WGS) entry which is preliminary data.</text>
</comment>
<accession>A0ABD1L2J7</accession>
<dbReference type="AlphaFoldDB" id="A0ABD1L2J7"/>
<sequence length="61" mass="7009">MAGAVELAEAYVLWQQHKEKKKAEKGRTNRSSGCFSWFIRKLRRSTKVINSNDKVKVSTNP</sequence>
<evidence type="ECO:0008006" key="3">
    <source>
        <dbReference type="Google" id="ProtNLM"/>
    </source>
</evidence>
<gene>
    <name evidence="1" type="ORF">Fmac_031616</name>
</gene>
<keyword evidence="2" id="KW-1185">Reference proteome</keyword>
<dbReference type="EMBL" id="JBGMDY010000011">
    <property type="protein sequence ID" value="KAL2317740.1"/>
    <property type="molecule type" value="Genomic_DNA"/>
</dbReference>
<reference evidence="1 2" key="1">
    <citation type="submission" date="2024-08" db="EMBL/GenBank/DDBJ databases">
        <title>Insights into the chromosomal genome structure of Flemingia macrophylla.</title>
        <authorList>
            <person name="Ding Y."/>
            <person name="Zhao Y."/>
            <person name="Bi W."/>
            <person name="Wu M."/>
            <person name="Zhao G."/>
            <person name="Gong Y."/>
            <person name="Li W."/>
            <person name="Zhang P."/>
        </authorList>
    </citation>
    <scope>NUCLEOTIDE SEQUENCE [LARGE SCALE GENOMIC DNA]</scope>
    <source>
        <strain evidence="1">DYQJB</strain>
        <tissue evidence="1">Leaf</tissue>
    </source>
</reference>
<protein>
    <recommendedName>
        <fullName evidence="3">Ribosomal protein L32</fullName>
    </recommendedName>
</protein>
<evidence type="ECO:0000313" key="1">
    <source>
        <dbReference type="EMBL" id="KAL2317740.1"/>
    </source>
</evidence>
<dbReference type="Proteomes" id="UP001603857">
    <property type="component" value="Unassembled WGS sequence"/>
</dbReference>
<evidence type="ECO:0000313" key="2">
    <source>
        <dbReference type="Proteomes" id="UP001603857"/>
    </source>
</evidence>
<name>A0ABD1L2J7_9FABA</name>
<proteinExistence type="predicted"/>
<organism evidence="1 2">
    <name type="scientific">Flemingia macrophylla</name>
    <dbReference type="NCBI Taxonomy" id="520843"/>
    <lineage>
        <taxon>Eukaryota</taxon>
        <taxon>Viridiplantae</taxon>
        <taxon>Streptophyta</taxon>
        <taxon>Embryophyta</taxon>
        <taxon>Tracheophyta</taxon>
        <taxon>Spermatophyta</taxon>
        <taxon>Magnoliopsida</taxon>
        <taxon>eudicotyledons</taxon>
        <taxon>Gunneridae</taxon>
        <taxon>Pentapetalae</taxon>
        <taxon>rosids</taxon>
        <taxon>fabids</taxon>
        <taxon>Fabales</taxon>
        <taxon>Fabaceae</taxon>
        <taxon>Papilionoideae</taxon>
        <taxon>50 kb inversion clade</taxon>
        <taxon>NPAAA clade</taxon>
        <taxon>indigoferoid/millettioid clade</taxon>
        <taxon>Phaseoleae</taxon>
        <taxon>Flemingia</taxon>
    </lineage>
</organism>